<dbReference type="NCBIfam" id="TIGR03086">
    <property type="entry name" value="TIGR03086 family metal-binding protein"/>
    <property type="match status" value="1"/>
</dbReference>
<dbReference type="InterPro" id="IPR017520">
    <property type="entry name" value="CHP03086"/>
</dbReference>
<dbReference type="NCBIfam" id="TIGR03083">
    <property type="entry name" value="maleylpyruvate isomerase family mycothiol-dependent enzyme"/>
    <property type="match status" value="1"/>
</dbReference>
<gene>
    <name evidence="2" type="ORF">GIS00_14015</name>
</gene>
<dbReference type="InterPro" id="IPR034660">
    <property type="entry name" value="DinB/YfiT-like"/>
</dbReference>
<dbReference type="Pfam" id="PF11716">
    <property type="entry name" value="MDMPI_N"/>
    <property type="match status" value="1"/>
</dbReference>
<dbReference type="InterPro" id="IPR024344">
    <property type="entry name" value="MDMPI_metal-binding"/>
</dbReference>
<evidence type="ECO:0000313" key="3">
    <source>
        <dbReference type="Proteomes" id="UP000460221"/>
    </source>
</evidence>
<evidence type="ECO:0000259" key="1">
    <source>
        <dbReference type="Pfam" id="PF11716"/>
    </source>
</evidence>
<dbReference type="GO" id="GO:0046872">
    <property type="term" value="F:metal ion binding"/>
    <property type="evidence" value="ECO:0007669"/>
    <property type="project" value="InterPro"/>
</dbReference>
<protein>
    <submittedName>
        <fullName evidence="2">TIGR03086 family protein</fullName>
    </submittedName>
</protein>
<feature type="domain" description="Mycothiol-dependent maleylpyruvate isomerase metal-binding" evidence="1">
    <location>
        <begin position="6"/>
        <end position="123"/>
    </location>
</feature>
<comment type="caution">
    <text evidence="2">The sequence shown here is derived from an EMBL/GenBank/DDBJ whole genome shotgun (WGS) entry which is preliminary data.</text>
</comment>
<proteinExistence type="predicted"/>
<dbReference type="InterPro" id="IPR017517">
    <property type="entry name" value="Maleyloyr_isom"/>
</dbReference>
<dbReference type="SUPFAM" id="SSF109854">
    <property type="entry name" value="DinB/YfiT-like putative metalloenzymes"/>
    <property type="match status" value="1"/>
</dbReference>
<evidence type="ECO:0000313" key="2">
    <source>
        <dbReference type="EMBL" id="MTD15056.1"/>
    </source>
</evidence>
<dbReference type="RefSeq" id="WP_154769027.1">
    <property type="nucleotide sequence ID" value="NZ_WLYK01000005.1"/>
</dbReference>
<dbReference type="EMBL" id="WLYK01000005">
    <property type="protein sequence ID" value="MTD15056.1"/>
    <property type="molecule type" value="Genomic_DNA"/>
</dbReference>
<dbReference type="Gene3D" id="1.20.120.450">
    <property type="entry name" value="dinb family like domain"/>
    <property type="match status" value="1"/>
</dbReference>
<name>A0A7K1FLS0_9ACTN</name>
<dbReference type="Proteomes" id="UP000460221">
    <property type="component" value="Unassembled WGS sequence"/>
</dbReference>
<keyword evidence="3" id="KW-1185">Reference proteome</keyword>
<reference evidence="2 3" key="1">
    <citation type="submission" date="2019-11" db="EMBL/GenBank/DDBJ databases">
        <authorList>
            <person name="Jiang L.-Q."/>
        </authorList>
    </citation>
    <scope>NUCLEOTIDE SEQUENCE [LARGE SCALE GENOMIC DNA]</scope>
    <source>
        <strain evidence="2 3">YIM 132087</strain>
    </source>
</reference>
<dbReference type="AlphaFoldDB" id="A0A7K1FLS0"/>
<accession>A0A7K1FLS0</accession>
<sequence length="180" mass="18797">MPSPDLRPAADRLAGLLPAISDDQLDAPTPCGDWTVRDVLQHAVELTGAFTAAAVKKAPDVQLDGLPDDWRERLPRQLGELAGAWDDPAAWDGECEAGGVTLPSRIMGVVALDEIVVHGWDLAVSTGQAPDVRDEDAHACLGFAANADGVFGPALPVADDAPVLHRLLGATGRSADWSPA</sequence>
<organism evidence="2 3">
    <name type="scientific">Nakamurella alba</name>
    <dbReference type="NCBI Taxonomy" id="2665158"/>
    <lineage>
        <taxon>Bacteria</taxon>
        <taxon>Bacillati</taxon>
        <taxon>Actinomycetota</taxon>
        <taxon>Actinomycetes</taxon>
        <taxon>Nakamurellales</taxon>
        <taxon>Nakamurellaceae</taxon>
        <taxon>Nakamurella</taxon>
    </lineage>
</organism>